<evidence type="ECO:0000313" key="2">
    <source>
        <dbReference type="Proteomes" id="UP000238322"/>
    </source>
</evidence>
<protein>
    <submittedName>
        <fullName evidence="1">Uncharacterized protein</fullName>
    </submittedName>
</protein>
<dbReference type="OrthoDB" id="9998453at2"/>
<dbReference type="EMBL" id="PUHY01000016">
    <property type="protein sequence ID" value="PQO28516.1"/>
    <property type="molecule type" value="Genomic_DNA"/>
</dbReference>
<comment type="caution">
    <text evidence="1">The sequence shown here is derived from an EMBL/GenBank/DDBJ whole genome shotgun (WGS) entry which is preliminary data.</text>
</comment>
<name>A0A2S8F8M6_9BACT</name>
<evidence type="ECO:0000313" key="1">
    <source>
        <dbReference type="EMBL" id="PQO28516.1"/>
    </source>
</evidence>
<dbReference type="Proteomes" id="UP000238322">
    <property type="component" value="Unassembled WGS sequence"/>
</dbReference>
<dbReference type="RefSeq" id="WP_105333185.1">
    <property type="nucleotide sequence ID" value="NZ_PUHY01000016.1"/>
</dbReference>
<dbReference type="AlphaFoldDB" id="A0A2S8F8M6"/>
<gene>
    <name evidence="1" type="ORF">C5Y83_28310</name>
</gene>
<sequence>MNEDELDDLLKQGEVKETEGLLARVEREKEWERELRLKYAFDELNVQPRDFHFETGKFEKWDAHPHCPPPEMYWEWYAQRVIRVANLIVEDGWKGDLDKLEVNAMNGKIAKGLLSHALEGNEKSLAKKIKKAVMRVEDEDGQDTKAWLVVRIVQLLRDPPSTKVEDEGECQVNESHVVDTTDDSSRKKRWVWQEVAKVLSHMVDIGDEYTGPDKLAIRIGCSSNTVRKAIRKVPRLKAWTHEAKKAKSHGFNDIDQKTHAQTREVGPAVAVEEMEEAEMDFFKLVKEAEKDQREELLRLKALMLDNPEGFCFWVQQLKDDRSDHA</sequence>
<organism evidence="1 2">
    <name type="scientific">Blastopirellula marina</name>
    <dbReference type="NCBI Taxonomy" id="124"/>
    <lineage>
        <taxon>Bacteria</taxon>
        <taxon>Pseudomonadati</taxon>
        <taxon>Planctomycetota</taxon>
        <taxon>Planctomycetia</taxon>
        <taxon>Pirellulales</taxon>
        <taxon>Pirellulaceae</taxon>
        <taxon>Blastopirellula</taxon>
    </lineage>
</organism>
<proteinExistence type="predicted"/>
<accession>A0A2S8F8M6</accession>
<reference evidence="1 2" key="1">
    <citation type="submission" date="2018-02" db="EMBL/GenBank/DDBJ databases">
        <title>Comparative genomes isolates from brazilian mangrove.</title>
        <authorList>
            <person name="Araujo J.E."/>
            <person name="Taketani R.G."/>
            <person name="Silva M.C.P."/>
            <person name="Loureco M.V."/>
            <person name="Andreote F.D."/>
        </authorList>
    </citation>
    <scope>NUCLEOTIDE SEQUENCE [LARGE SCALE GENOMIC DNA]</scope>
    <source>
        <strain evidence="1 2">Hex-1 MGV</strain>
    </source>
</reference>